<accession>A0A1A8RFW7</accession>
<name>A0A1A8RFW7_9TELE</name>
<proteinExistence type="predicted"/>
<sequence>PTAECVQVDSRLVTASVGDVYIHLLLGSGGSAGVEQRWKHETMPSHIWTAEETQGQKHRIQWGWTGKTNHSQSPAGPTLAHT</sequence>
<organism evidence="1">
    <name type="scientific">Nothobranchius rachovii</name>
    <name type="common">bluefin notho</name>
    <dbReference type="NCBI Taxonomy" id="451742"/>
    <lineage>
        <taxon>Eukaryota</taxon>
        <taxon>Metazoa</taxon>
        <taxon>Chordata</taxon>
        <taxon>Craniata</taxon>
        <taxon>Vertebrata</taxon>
        <taxon>Euteleostomi</taxon>
        <taxon>Actinopterygii</taxon>
        <taxon>Neopterygii</taxon>
        <taxon>Teleostei</taxon>
        <taxon>Neoteleostei</taxon>
        <taxon>Acanthomorphata</taxon>
        <taxon>Ovalentaria</taxon>
        <taxon>Atherinomorphae</taxon>
        <taxon>Cyprinodontiformes</taxon>
        <taxon>Nothobranchiidae</taxon>
        <taxon>Nothobranchius</taxon>
    </lineage>
</organism>
<evidence type="ECO:0000313" key="1">
    <source>
        <dbReference type="EMBL" id="SBS04273.1"/>
    </source>
</evidence>
<feature type="non-terminal residue" evidence="1">
    <location>
        <position position="82"/>
    </location>
</feature>
<dbReference type="AlphaFoldDB" id="A0A1A8RFW7"/>
<reference evidence="1" key="1">
    <citation type="submission" date="2016-05" db="EMBL/GenBank/DDBJ databases">
        <authorList>
            <person name="Lavstsen T."/>
            <person name="Jespersen J.S."/>
        </authorList>
    </citation>
    <scope>NUCLEOTIDE SEQUENCE</scope>
    <source>
        <tissue evidence="1">Brain</tissue>
    </source>
</reference>
<feature type="non-terminal residue" evidence="1">
    <location>
        <position position="1"/>
    </location>
</feature>
<dbReference type="EMBL" id="HAEI01008159">
    <property type="protein sequence ID" value="SBS04273.1"/>
    <property type="molecule type" value="Transcribed_RNA"/>
</dbReference>
<protein>
    <submittedName>
        <fullName evidence="1">von Willebrand factor A domain containing 7</fullName>
    </submittedName>
</protein>
<gene>
    <name evidence="1" type="primary">VWA7</name>
</gene>
<reference evidence="1" key="2">
    <citation type="submission" date="2016-06" db="EMBL/GenBank/DDBJ databases">
        <title>The genome of a short-lived fish provides insights into sex chromosome evolution and the genetic control of aging.</title>
        <authorList>
            <person name="Reichwald K."/>
            <person name="Felder M."/>
            <person name="Petzold A."/>
            <person name="Koch P."/>
            <person name="Groth M."/>
            <person name="Platzer M."/>
        </authorList>
    </citation>
    <scope>NUCLEOTIDE SEQUENCE</scope>
    <source>
        <tissue evidence="1">Brain</tissue>
    </source>
</reference>